<dbReference type="EMBL" id="JAERRA010000002">
    <property type="protein sequence ID" value="MBL0720452.1"/>
    <property type="molecule type" value="Genomic_DNA"/>
</dbReference>
<dbReference type="Pfam" id="PF05400">
    <property type="entry name" value="FliT"/>
    <property type="match status" value="1"/>
</dbReference>
<evidence type="ECO:0000256" key="5">
    <source>
        <dbReference type="ARBA" id="ARBA00093797"/>
    </source>
</evidence>
<dbReference type="Gene3D" id="1.20.58.380">
    <property type="entry name" value="Flagellar protein flit"/>
    <property type="match status" value="1"/>
</dbReference>
<proteinExistence type="predicted"/>
<evidence type="ECO:0000313" key="7">
    <source>
        <dbReference type="Proteomes" id="UP000643207"/>
    </source>
</evidence>
<comment type="subcellular location">
    <subcellularLocation>
        <location evidence="1">Cytoplasm</location>
        <location evidence="1">Cytosol</location>
    </subcellularLocation>
</comment>
<evidence type="ECO:0000313" key="6">
    <source>
        <dbReference type="EMBL" id="MBL0720452.1"/>
    </source>
</evidence>
<name>A0A9X1BNT9_9BURK</name>
<keyword evidence="6" id="KW-0282">Flagellum</keyword>
<dbReference type="InterPro" id="IPR008622">
    <property type="entry name" value="FliT"/>
</dbReference>
<evidence type="ECO:0000256" key="1">
    <source>
        <dbReference type="ARBA" id="ARBA00004514"/>
    </source>
</evidence>
<protein>
    <recommendedName>
        <fullName evidence="5">Flagellar protein FliT</fullName>
    </recommendedName>
</protein>
<reference evidence="6 7" key="1">
    <citation type="submission" date="2021-01" db="EMBL/GenBank/DDBJ databases">
        <title>Piscinibacter sp. Jin2 Genome sequencing and assembly.</title>
        <authorList>
            <person name="Kim I."/>
        </authorList>
    </citation>
    <scope>NUCLEOTIDE SEQUENCE [LARGE SCALE GENOMIC DNA]</scope>
    <source>
        <strain evidence="6 7">Jin2</strain>
    </source>
</reference>
<accession>A0A9X1BNT9</accession>
<evidence type="ECO:0000256" key="3">
    <source>
        <dbReference type="ARBA" id="ARBA00022795"/>
    </source>
</evidence>
<keyword evidence="4" id="KW-0143">Chaperone</keyword>
<organism evidence="6 7">
    <name type="scientific">Aquariibacter lacus</name>
    <dbReference type="NCBI Taxonomy" id="2801332"/>
    <lineage>
        <taxon>Bacteria</taxon>
        <taxon>Pseudomonadati</taxon>
        <taxon>Pseudomonadota</taxon>
        <taxon>Betaproteobacteria</taxon>
        <taxon>Burkholderiales</taxon>
        <taxon>Sphaerotilaceae</taxon>
        <taxon>Aquariibacter</taxon>
    </lineage>
</organism>
<dbReference type="Proteomes" id="UP000643207">
    <property type="component" value="Unassembled WGS sequence"/>
</dbReference>
<dbReference type="AlphaFoldDB" id="A0A9X1BNT9"/>
<evidence type="ECO:0000256" key="4">
    <source>
        <dbReference type="ARBA" id="ARBA00023186"/>
    </source>
</evidence>
<evidence type="ECO:0000256" key="2">
    <source>
        <dbReference type="ARBA" id="ARBA00022490"/>
    </source>
</evidence>
<keyword evidence="6" id="KW-0966">Cell projection</keyword>
<keyword evidence="7" id="KW-1185">Reference proteome</keyword>
<comment type="caution">
    <text evidence="6">The sequence shown here is derived from an EMBL/GenBank/DDBJ whole genome shotgun (WGS) entry which is preliminary data.</text>
</comment>
<dbReference type="GO" id="GO:0044781">
    <property type="term" value="P:bacterial-type flagellum organization"/>
    <property type="evidence" value="ECO:0007669"/>
    <property type="project" value="UniProtKB-KW"/>
</dbReference>
<sequence>MPPTPLLPYYQALEKASQRMLAAARDGDWDGVVRLEGACGLLISQLKHAANRSDLGREERQLKHRIMQRILINDAQIRSLAEPWLDDLNASLGGRPALMH</sequence>
<keyword evidence="2" id="KW-0963">Cytoplasm</keyword>
<keyword evidence="3" id="KW-1005">Bacterial flagellum biogenesis</keyword>
<dbReference type="RefSeq" id="WP_201826902.1">
    <property type="nucleotide sequence ID" value="NZ_JAERRA010000002.1"/>
</dbReference>
<keyword evidence="6" id="KW-0969">Cilium</keyword>
<gene>
    <name evidence="6" type="ORF">JI742_11190</name>
</gene>